<dbReference type="GO" id="GO:0003824">
    <property type="term" value="F:catalytic activity"/>
    <property type="evidence" value="ECO:0007669"/>
    <property type="project" value="InterPro"/>
</dbReference>
<dbReference type="GO" id="GO:0030170">
    <property type="term" value="F:pyridoxal phosphate binding"/>
    <property type="evidence" value="ECO:0007669"/>
    <property type="project" value="InterPro"/>
</dbReference>
<evidence type="ECO:0000313" key="3">
    <source>
        <dbReference type="Proteomes" id="UP000037600"/>
    </source>
</evidence>
<dbReference type="InterPro" id="IPR052353">
    <property type="entry name" value="Benzoxazolinone_Detox_Enz"/>
</dbReference>
<dbReference type="AlphaFoldDB" id="A0A0J8GYL9"/>
<organism evidence="2 3">
    <name type="scientific">Catenovulum maritimum</name>
    <dbReference type="NCBI Taxonomy" id="1513271"/>
    <lineage>
        <taxon>Bacteria</taxon>
        <taxon>Pseudomonadati</taxon>
        <taxon>Pseudomonadota</taxon>
        <taxon>Gammaproteobacteria</taxon>
        <taxon>Alteromonadales</taxon>
        <taxon>Alteromonadaceae</taxon>
        <taxon>Catenovulum</taxon>
    </lineage>
</organism>
<dbReference type="PANTHER" id="PTHR30212">
    <property type="entry name" value="PROTEIN YIIM"/>
    <property type="match status" value="1"/>
</dbReference>
<evidence type="ECO:0000313" key="2">
    <source>
        <dbReference type="EMBL" id="KMT65828.1"/>
    </source>
</evidence>
<dbReference type="InterPro" id="IPR005302">
    <property type="entry name" value="MoCF_Sase_C"/>
</dbReference>
<dbReference type="OrthoDB" id="9786134at2"/>
<dbReference type="SUPFAM" id="SSF50800">
    <property type="entry name" value="PK beta-barrel domain-like"/>
    <property type="match status" value="1"/>
</dbReference>
<comment type="caution">
    <text evidence="2">The sequence shown here is derived from an EMBL/GenBank/DDBJ whole genome shotgun (WGS) entry which is preliminary data.</text>
</comment>
<dbReference type="Proteomes" id="UP000037600">
    <property type="component" value="Unassembled WGS sequence"/>
</dbReference>
<dbReference type="InterPro" id="IPR011037">
    <property type="entry name" value="Pyrv_Knase-like_insert_dom_sf"/>
</dbReference>
<dbReference type="Gene3D" id="2.40.33.20">
    <property type="entry name" value="PK beta-barrel domain-like"/>
    <property type="match status" value="1"/>
</dbReference>
<dbReference type="Pfam" id="PF03473">
    <property type="entry name" value="MOSC"/>
    <property type="match status" value="1"/>
</dbReference>
<sequence>MKLLAISTAKKKTIPFGKKTIETGIFKQAATGPKQVFADHIEGDEQADLKNHGGFSKAVYAYGFQHYPYWQKELSLSEMPYGSFGENLTIETLDENEFHIGDKYQLGDTVLVVSQPRVPCFKLGIKFDLPTMPKLFSKSLKTGIYFSVEKTGKIDIGDSFRLIEKAKDSVSVQALFAAFFHQPIEESKSLLTKATNISGLSPEWRQQIISYLDKYKTN</sequence>
<gene>
    <name evidence="2" type="ORF">XM47_07470</name>
</gene>
<accession>A0A0J8GYL9</accession>
<dbReference type="GO" id="GO:0030151">
    <property type="term" value="F:molybdenum ion binding"/>
    <property type="evidence" value="ECO:0007669"/>
    <property type="project" value="InterPro"/>
</dbReference>
<evidence type="ECO:0000259" key="1">
    <source>
        <dbReference type="PROSITE" id="PS51340"/>
    </source>
</evidence>
<dbReference type="RefSeq" id="WP_048691248.1">
    <property type="nucleotide sequence ID" value="NZ_KQ130486.1"/>
</dbReference>
<proteinExistence type="predicted"/>
<name>A0A0J8GYL9_9ALTE</name>
<dbReference type="PANTHER" id="PTHR30212:SF2">
    <property type="entry name" value="PROTEIN YIIM"/>
    <property type="match status" value="1"/>
</dbReference>
<dbReference type="PATRIC" id="fig|1513271.3.peg.1530"/>
<dbReference type="EMBL" id="LAZL01000009">
    <property type="protein sequence ID" value="KMT65828.1"/>
    <property type="molecule type" value="Genomic_DNA"/>
</dbReference>
<dbReference type="STRING" id="1513271.XM47_07470"/>
<feature type="domain" description="MOSC" evidence="1">
    <location>
        <begin position="23"/>
        <end position="163"/>
    </location>
</feature>
<protein>
    <recommendedName>
        <fullName evidence="1">MOSC domain-containing protein</fullName>
    </recommendedName>
</protein>
<dbReference type="PROSITE" id="PS51340">
    <property type="entry name" value="MOSC"/>
    <property type="match status" value="1"/>
</dbReference>
<keyword evidence="3" id="KW-1185">Reference proteome</keyword>
<reference evidence="2 3" key="1">
    <citation type="submission" date="2015-04" db="EMBL/GenBank/DDBJ databases">
        <title>Draft Genome Sequence of the Novel Agar-Digesting Marine Bacterium Q1.</title>
        <authorList>
            <person name="Li Y."/>
            <person name="Li D."/>
            <person name="Chen G."/>
            <person name="Du Z."/>
        </authorList>
    </citation>
    <scope>NUCLEOTIDE SEQUENCE [LARGE SCALE GENOMIC DNA]</scope>
    <source>
        <strain evidence="2 3">Q1</strain>
    </source>
</reference>